<evidence type="ECO:0000313" key="2">
    <source>
        <dbReference type="EMBL" id="CAA7027640.1"/>
    </source>
</evidence>
<dbReference type="AlphaFoldDB" id="A0A6D2IPS5"/>
<dbReference type="OrthoDB" id="1847229at2759"/>
<evidence type="ECO:0000256" key="1">
    <source>
        <dbReference type="SAM" id="MobiDB-lite"/>
    </source>
</evidence>
<organism evidence="2 3">
    <name type="scientific">Microthlaspi erraticum</name>
    <dbReference type="NCBI Taxonomy" id="1685480"/>
    <lineage>
        <taxon>Eukaryota</taxon>
        <taxon>Viridiplantae</taxon>
        <taxon>Streptophyta</taxon>
        <taxon>Embryophyta</taxon>
        <taxon>Tracheophyta</taxon>
        <taxon>Spermatophyta</taxon>
        <taxon>Magnoliopsida</taxon>
        <taxon>eudicotyledons</taxon>
        <taxon>Gunneridae</taxon>
        <taxon>Pentapetalae</taxon>
        <taxon>rosids</taxon>
        <taxon>malvids</taxon>
        <taxon>Brassicales</taxon>
        <taxon>Brassicaceae</taxon>
        <taxon>Coluteocarpeae</taxon>
        <taxon>Microthlaspi</taxon>
    </lineage>
</organism>
<dbReference type="EMBL" id="CACVBM020001059">
    <property type="protein sequence ID" value="CAA7027640.1"/>
    <property type="molecule type" value="Genomic_DNA"/>
</dbReference>
<keyword evidence="3" id="KW-1185">Reference proteome</keyword>
<proteinExistence type="predicted"/>
<feature type="region of interest" description="Disordered" evidence="1">
    <location>
        <begin position="65"/>
        <end position="97"/>
    </location>
</feature>
<evidence type="ECO:0000313" key="3">
    <source>
        <dbReference type="Proteomes" id="UP000467841"/>
    </source>
</evidence>
<dbReference type="PANTHER" id="PTHR36368:SF1">
    <property type="entry name" value="ATP-DEPENDENT CASEINOLYTIC PROTEASE_CROTONASE FAMILY PROTEIN"/>
    <property type="match status" value="1"/>
</dbReference>
<gene>
    <name evidence="2" type="ORF">MERR_LOCUS14875</name>
</gene>
<accession>A0A6D2IPS5</accession>
<name>A0A6D2IPS5_9BRAS</name>
<comment type="caution">
    <text evidence="2">The sequence shown here is derived from an EMBL/GenBank/DDBJ whole genome shotgun (WGS) entry which is preliminary data.</text>
</comment>
<reference evidence="2" key="1">
    <citation type="submission" date="2020-01" db="EMBL/GenBank/DDBJ databases">
        <authorList>
            <person name="Mishra B."/>
        </authorList>
    </citation>
    <scope>NUCLEOTIDE SEQUENCE [LARGE SCALE GENOMIC DNA]</scope>
</reference>
<sequence>MSPKACLEENLGSIEKESDDKEIVHETGFVTMKKARFRESRDHQTKPNRGVLVGGWRSRELKMIDREEEEEERKKKKRKVLGEMPNLQSSEAEEIAGKWRCPQKNKVKSGPALKQLRLDTWIHKV</sequence>
<dbReference type="Proteomes" id="UP000467841">
    <property type="component" value="Unassembled WGS sequence"/>
</dbReference>
<protein>
    <submittedName>
        <fullName evidence="2">Uncharacterized protein</fullName>
    </submittedName>
</protein>
<dbReference type="PANTHER" id="PTHR36368">
    <property type="entry name" value="ATP-DEPENDENT CASEINOLYTIC PROTEASE/CROTONASE FAMILY PROTEIN"/>
    <property type="match status" value="1"/>
</dbReference>